<dbReference type="EMBL" id="ML996703">
    <property type="protein sequence ID" value="KAF2397530.1"/>
    <property type="molecule type" value="Genomic_DNA"/>
</dbReference>
<reference evidence="2" key="1">
    <citation type="journal article" date="2020" name="Stud. Mycol.">
        <title>101 Dothideomycetes genomes: a test case for predicting lifestyles and emergence of pathogens.</title>
        <authorList>
            <person name="Haridas S."/>
            <person name="Albert R."/>
            <person name="Binder M."/>
            <person name="Bloem J."/>
            <person name="Labutti K."/>
            <person name="Salamov A."/>
            <person name="Andreopoulos B."/>
            <person name="Baker S."/>
            <person name="Barry K."/>
            <person name="Bills G."/>
            <person name="Bluhm B."/>
            <person name="Cannon C."/>
            <person name="Castanera R."/>
            <person name="Culley D."/>
            <person name="Daum C."/>
            <person name="Ezra D."/>
            <person name="Gonzalez J."/>
            <person name="Henrissat B."/>
            <person name="Kuo A."/>
            <person name="Liang C."/>
            <person name="Lipzen A."/>
            <person name="Lutzoni F."/>
            <person name="Magnuson J."/>
            <person name="Mondo S."/>
            <person name="Nolan M."/>
            <person name="Ohm R."/>
            <person name="Pangilinan J."/>
            <person name="Park H.-J."/>
            <person name="Ramirez L."/>
            <person name="Alfaro M."/>
            <person name="Sun H."/>
            <person name="Tritt A."/>
            <person name="Yoshinaga Y."/>
            <person name="Zwiers L.-H."/>
            <person name="Turgeon B."/>
            <person name="Goodwin S."/>
            <person name="Spatafora J."/>
            <person name="Crous P."/>
            <person name="Grigoriev I."/>
        </authorList>
    </citation>
    <scope>NUCLEOTIDE SEQUENCE</scope>
    <source>
        <strain evidence="2">CBS 262.69</strain>
    </source>
</reference>
<dbReference type="Proteomes" id="UP000799640">
    <property type="component" value="Unassembled WGS sequence"/>
</dbReference>
<keyword evidence="3" id="KW-1185">Reference proteome</keyword>
<sequence>MVKSGGAWTTRSYLASLAFSPLSSHSTPTSPTAPTAPTKAREALSTKRPLRKLRDAQLQTNKTIACRNISRLCSRVSAPLSTLLVHLSSRAPPRLRVRRCTRCDAPLISRRNNCDASALHP</sequence>
<feature type="region of interest" description="Disordered" evidence="1">
    <location>
        <begin position="21"/>
        <end position="46"/>
    </location>
</feature>
<accession>A0A6G1HND6</accession>
<protein>
    <submittedName>
        <fullName evidence="2">Uncharacterized protein</fullName>
    </submittedName>
</protein>
<proteinExistence type="predicted"/>
<dbReference type="AlphaFoldDB" id="A0A6G1HND6"/>
<gene>
    <name evidence="2" type="ORF">EJ06DRAFT_154149</name>
</gene>
<feature type="compositionally biased region" description="Low complexity" evidence="1">
    <location>
        <begin position="21"/>
        <end position="38"/>
    </location>
</feature>
<evidence type="ECO:0000256" key="1">
    <source>
        <dbReference type="SAM" id="MobiDB-lite"/>
    </source>
</evidence>
<name>A0A6G1HND6_9PEZI</name>
<organism evidence="2 3">
    <name type="scientific">Trichodelitschia bisporula</name>
    <dbReference type="NCBI Taxonomy" id="703511"/>
    <lineage>
        <taxon>Eukaryota</taxon>
        <taxon>Fungi</taxon>
        <taxon>Dikarya</taxon>
        <taxon>Ascomycota</taxon>
        <taxon>Pezizomycotina</taxon>
        <taxon>Dothideomycetes</taxon>
        <taxon>Dothideomycetes incertae sedis</taxon>
        <taxon>Phaeotrichales</taxon>
        <taxon>Phaeotrichaceae</taxon>
        <taxon>Trichodelitschia</taxon>
    </lineage>
</organism>
<evidence type="ECO:0000313" key="2">
    <source>
        <dbReference type="EMBL" id="KAF2397530.1"/>
    </source>
</evidence>
<evidence type="ECO:0000313" key="3">
    <source>
        <dbReference type="Proteomes" id="UP000799640"/>
    </source>
</evidence>